<dbReference type="Pfam" id="PF09852">
    <property type="entry name" value="DUF2079"/>
    <property type="match status" value="1"/>
</dbReference>
<dbReference type="EMBL" id="MGBR01000001">
    <property type="protein sequence ID" value="OGK73772.1"/>
    <property type="molecule type" value="Genomic_DNA"/>
</dbReference>
<reference evidence="2 3" key="1">
    <citation type="journal article" date="2016" name="Nat. Commun.">
        <title>Thousands of microbial genomes shed light on interconnected biogeochemical processes in an aquifer system.</title>
        <authorList>
            <person name="Anantharaman K."/>
            <person name="Brown C.T."/>
            <person name="Hug L.A."/>
            <person name="Sharon I."/>
            <person name="Castelle C.J."/>
            <person name="Probst A.J."/>
            <person name="Thomas B.C."/>
            <person name="Singh A."/>
            <person name="Wilkins M.J."/>
            <person name="Karaoz U."/>
            <person name="Brodie E.L."/>
            <person name="Williams K.H."/>
            <person name="Hubbard S.S."/>
            <person name="Banfield J.F."/>
        </authorList>
    </citation>
    <scope>NUCLEOTIDE SEQUENCE [LARGE SCALE GENOMIC DNA]</scope>
</reference>
<organism evidence="2 3">
    <name type="scientific">Candidatus Roizmanbacteria bacterium RIFOXYD1_FULL_38_12</name>
    <dbReference type="NCBI Taxonomy" id="1802093"/>
    <lineage>
        <taxon>Bacteria</taxon>
        <taxon>Candidatus Roizmaniibacteriota</taxon>
    </lineage>
</organism>
<dbReference type="InterPro" id="IPR018650">
    <property type="entry name" value="STSV1_Orf64"/>
</dbReference>
<evidence type="ECO:0008006" key="4">
    <source>
        <dbReference type="Google" id="ProtNLM"/>
    </source>
</evidence>
<dbReference type="AlphaFoldDB" id="A0A1F7L0X1"/>
<proteinExistence type="predicted"/>
<feature type="transmembrane region" description="Helical" evidence="1">
    <location>
        <begin position="401"/>
        <end position="419"/>
    </location>
</feature>
<keyword evidence="1" id="KW-0812">Transmembrane</keyword>
<evidence type="ECO:0000313" key="2">
    <source>
        <dbReference type="EMBL" id="OGK73772.1"/>
    </source>
</evidence>
<feature type="transmembrane region" description="Helical" evidence="1">
    <location>
        <begin position="37"/>
        <end position="56"/>
    </location>
</feature>
<evidence type="ECO:0000313" key="3">
    <source>
        <dbReference type="Proteomes" id="UP000177050"/>
    </source>
</evidence>
<feature type="transmembrane region" description="Helical" evidence="1">
    <location>
        <begin position="318"/>
        <end position="340"/>
    </location>
</feature>
<feature type="transmembrane region" description="Helical" evidence="1">
    <location>
        <begin position="207"/>
        <end position="235"/>
    </location>
</feature>
<dbReference type="Proteomes" id="UP000177050">
    <property type="component" value="Unassembled WGS sequence"/>
</dbReference>
<comment type="caution">
    <text evidence="2">The sequence shown here is derived from an EMBL/GenBank/DDBJ whole genome shotgun (WGS) entry which is preliminary data.</text>
</comment>
<feature type="transmembrane region" description="Helical" evidence="1">
    <location>
        <begin position="360"/>
        <end position="380"/>
    </location>
</feature>
<feature type="transmembrane region" description="Helical" evidence="1">
    <location>
        <begin position="159"/>
        <end position="175"/>
    </location>
</feature>
<keyword evidence="1" id="KW-1133">Transmembrane helix</keyword>
<keyword evidence="1" id="KW-0472">Membrane</keyword>
<evidence type="ECO:0000256" key="1">
    <source>
        <dbReference type="SAM" id="Phobius"/>
    </source>
</evidence>
<name>A0A1F7L0X1_9BACT</name>
<protein>
    <recommendedName>
        <fullName evidence="4">Glycosyltransferase RgtA/B/C/D-like domain-containing protein</fullName>
    </recommendedName>
</protein>
<sequence>MRNTIRETNKKEQTNNLEVKNKRMIRQKKTGKQVSNILVWAGILIFSIYFSVYTVLRYQRLVASYFDLGIMHQTVYNTYRAIQTFDFSRFLEMTNPHGFEQVKRMAIHNDLFLALISPLYFLHDGPSTLLVLQAVVVGLGAWAVFNISLKVFEKNSQQRLISVIFAFSYLFYPPLQRAVIYEFHAVTLSTSFLLFMYYFWSKKKYAWSLFFLFLSLLTKEHMGLTTSFFGFFILYKTINSDLFLPKKKEISEYIVSLKKKHLKAWFPLIVIGVSVVWFFISMKIIIPLARPQGGHFALDYYSDLTHFLRYIYRKDTLIYFYQLLSPVGFLSVFSLPHLLIVFPEFAINLLSTSFNMRNIIYHYTAVITPFVFISAIHGFHSIYSFISSQKNIQIKFGKDRIFVILSTLFLIGLLFVSYLEGPLPYAKKKDIYAFTHVPQTLPAIKKLSKELSDEYIKISSTGHFAPYFTSRRYFYNFSDYYVQADYVIVSINEAKKGWQKEIMATAYDKLRSDQDFFLVYKHNDLEVYKKIIKLQE</sequence>
<feature type="transmembrane region" description="Helical" evidence="1">
    <location>
        <begin position="264"/>
        <end position="286"/>
    </location>
</feature>
<feature type="transmembrane region" description="Helical" evidence="1">
    <location>
        <begin position="181"/>
        <end position="200"/>
    </location>
</feature>
<feature type="transmembrane region" description="Helical" evidence="1">
    <location>
        <begin position="129"/>
        <end position="147"/>
    </location>
</feature>
<gene>
    <name evidence="2" type="ORF">A3K52_03230</name>
</gene>
<accession>A0A1F7L0X1</accession>